<sequence length="190" mass="21370">MLHLNAISFRHHTCSLTVEGDPVSNIVSTTTNKDTIMPTPRPIRRSTRSTSLVSVLPVLLMTLVIFSLFMAKLNLISITFRNANNTDDQHEPHDVIEETSMKGVMKQNEILPFNLNRCCRTKKPKEFEVTPSTFLQKGNAKSRPMLNESASIRQGGSMRHQVVHHLANKLADSGDDDGTQTMLINRELFN</sequence>
<comment type="caution">
    <text evidence="2">The sequence shown here is derived from an EMBL/GenBank/DDBJ whole genome shotgun (WGS) entry which is preliminary data.</text>
</comment>
<organism evidence="2 3">
    <name type="scientific">Daphnia sinensis</name>
    <dbReference type="NCBI Taxonomy" id="1820382"/>
    <lineage>
        <taxon>Eukaryota</taxon>
        <taxon>Metazoa</taxon>
        <taxon>Ecdysozoa</taxon>
        <taxon>Arthropoda</taxon>
        <taxon>Crustacea</taxon>
        <taxon>Branchiopoda</taxon>
        <taxon>Diplostraca</taxon>
        <taxon>Cladocera</taxon>
        <taxon>Anomopoda</taxon>
        <taxon>Daphniidae</taxon>
        <taxon>Daphnia</taxon>
        <taxon>Daphnia similis group</taxon>
    </lineage>
</organism>
<dbReference type="Proteomes" id="UP000820818">
    <property type="component" value="Linkage Group LG4"/>
</dbReference>
<evidence type="ECO:0008006" key="4">
    <source>
        <dbReference type="Google" id="ProtNLM"/>
    </source>
</evidence>
<evidence type="ECO:0000313" key="2">
    <source>
        <dbReference type="EMBL" id="KAI9560417.1"/>
    </source>
</evidence>
<accession>A0AAD5PV72</accession>
<dbReference type="AlphaFoldDB" id="A0AAD5PV72"/>
<proteinExistence type="predicted"/>
<keyword evidence="1" id="KW-0812">Transmembrane</keyword>
<keyword evidence="1" id="KW-1133">Transmembrane helix</keyword>
<evidence type="ECO:0000256" key="1">
    <source>
        <dbReference type="SAM" id="Phobius"/>
    </source>
</evidence>
<reference evidence="2 3" key="1">
    <citation type="submission" date="2022-05" db="EMBL/GenBank/DDBJ databases">
        <title>A multi-omics perspective on studying reproductive biology in Daphnia sinensis.</title>
        <authorList>
            <person name="Jia J."/>
        </authorList>
    </citation>
    <scope>NUCLEOTIDE SEQUENCE [LARGE SCALE GENOMIC DNA]</scope>
    <source>
        <strain evidence="2 3">WSL</strain>
    </source>
</reference>
<gene>
    <name evidence="2" type="ORF">GHT06_014434</name>
</gene>
<dbReference type="EMBL" id="WJBH02000004">
    <property type="protein sequence ID" value="KAI9560417.1"/>
    <property type="molecule type" value="Genomic_DNA"/>
</dbReference>
<keyword evidence="1" id="KW-0472">Membrane</keyword>
<protein>
    <recommendedName>
        <fullName evidence="4">Transmembrane protein</fullName>
    </recommendedName>
</protein>
<keyword evidence="3" id="KW-1185">Reference proteome</keyword>
<feature type="transmembrane region" description="Helical" evidence="1">
    <location>
        <begin position="51"/>
        <end position="71"/>
    </location>
</feature>
<name>A0AAD5PV72_9CRUS</name>
<evidence type="ECO:0000313" key="3">
    <source>
        <dbReference type="Proteomes" id="UP000820818"/>
    </source>
</evidence>